<reference evidence="1" key="1">
    <citation type="submission" date="2020-10" db="EMBL/GenBank/DDBJ databases">
        <title>Chromosome-scale genome assembly of the Allis shad, Alosa alosa.</title>
        <authorList>
            <person name="Margot Z."/>
            <person name="Christophe K."/>
            <person name="Cabau C."/>
            <person name="Louis A."/>
            <person name="Berthelot C."/>
            <person name="Parey E."/>
            <person name="Roest Crollius H."/>
            <person name="Montfort J."/>
            <person name="Robinson-Rechavi M."/>
            <person name="Bucao C."/>
            <person name="Bouchez O."/>
            <person name="Gislard M."/>
            <person name="Lluch J."/>
            <person name="Milhes M."/>
            <person name="Lampietro C."/>
            <person name="Lopez Roques C."/>
            <person name="Donnadieu C."/>
            <person name="Braasch I."/>
            <person name="Desvignes T."/>
            <person name="Postlethwait J."/>
            <person name="Bobe J."/>
            <person name="Guiguen Y."/>
        </authorList>
    </citation>
    <scope>NUCLEOTIDE SEQUENCE</scope>
    <source>
        <strain evidence="1">M-15738</strain>
        <tissue evidence="1">Blood</tissue>
    </source>
</reference>
<comment type="caution">
    <text evidence="1">The sequence shown here is derived from an EMBL/GenBank/DDBJ whole genome shotgun (WGS) entry which is preliminary data.</text>
</comment>
<accession>A0AAV6GR38</accession>
<sequence length="92" mass="10642">MKKKYGTKKRMVEQTSYVDTTIEPELAKRRAELLDYSASHSNSSSSLEVLELEAVGEDDTSYQEHLNFILRELAKKQPNLAEIKIRMRRALI</sequence>
<keyword evidence="2" id="KW-1185">Reference proteome</keyword>
<name>A0AAV6GR38_9TELE</name>
<proteinExistence type="predicted"/>
<evidence type="ECO:0000313" key="1">
    <source>
        <dbReference type="EMBL" id="KAG5277668.1"/>
    </source>
</evidence>
<dbReference type="EMBL" id="JADWDJ010000007">
    <property type="protein sequence ID" value="KAG5277668.1"/>
    <property type="molecule type" value="Genomic_DNA"/>
</dbReference>
<gene>
    <name evidence="1" type="ORF">AALO_G00090040</name>
</gene>
<organism evidence="1 2">
    <name type="scientific">Alosa alosa</name>
    <name type="common">allis shad</name>
    <dbReference type="NCBI Taxonomy" id="278164"/>
    <lineage>
        <taxon>Eukaryota</taxon>
        <taxon>Metazoa</taxon>
        <taxon>Chordata</taxon>
        <taxon>Craniata</taxon>
        <taxon>Vertebrata</taxon>
        <taxon>Euteleostomi</taxon>
        <taxon>Actinopterygii</taxon>
        <taxon>Neopterygii</taxon>
        <taxon>Teleostei</taxon>
        <taxon>Clupei</taxon>
        <taxon>Clupeiformes</taxon>
        <taxon>Clupeoidei</taxon>
        <taxon>Clupeidae</taxon>
        <taxon>Alosa</taxon>
    </lineage>
</organism>
<evidence type="ECO:0000313" key="2">
    <source>
        <dbReference type="Proteomes" id="UP000823561"/>
    </source>
</evidence>
<dbReference type="AlphaFoldDB" id="A0AAV6GR38"/>
<protein>
    <submittedName>
        <fullName evidence="1">Uncharacterized protein</fullName>
    </submittedName>
</protein>
<dbReference type="Proteomes" id="UP000823561">
    <property type="component" value="Chromosome 7"/>
</dbReference>